<sequence>MANFFNEIAGGAEKMQAQFLGPTYNYAKNIKSPKDMNMSGEGNVTALGRDITGIIAYTQLLVEGKGNANKKGSPLGNKFYLKTGGQCTSSDGNKHDRYLYVNNVPTGSLPIISDATGQAFGDFRGLIPGTIGNVGEINPLAIFKGFMQGTDPKCRKLSLKDDKGRSGYFVADADIADLDPCLFGGRNPVSGNEYSGCADGFQNINDIVNKIKEEIPKLQKNPLANVYNLGFGALVIYLMYHLIRKNGFD</sequence>
<reference evidence="1" key="1">
    <citation type="journal article" date="2020" name="Nature">
        <title>Giant virus diversity and host interactions through global metagenomics.</title>
        <authorList>
            <person name="Schulz F."/>
            <person name="Roux S."/>
            <person name="Paez-Espino D."/>
            <person name="Jungbluth S."/>
            <person name="Walsh D.A."/>
            <person name="Denef V.J."/>
            <person name="McMahon K.D."/>
            <person name="Konstantinidis K.T."/>
            <person name="Eloe-Fadrosh E.A."/>
            <person name="Kyrpides N.C."/>
            <person name="Woyke T."/>
        </authorList>
    </citation>
    <scope>NUCLEOTIDE SEQUENCE</scope>
    <source>
        <strain evidence="1">GVMAG-S-1102244-55</strain>
    </source>
</reference>
<protein>
    <submittedName>
        <fullName evidence="1">Uncharacterized protein</fullName>
    </submittedName>
</protein>
<evidence type="ECO:0000313" key="1">
    <source>
        <dbReference type="EMBL" id="QHU15170.1"/>
    </source>
</evidence>
<dbReference type="EMBL" id="MN740851">
    <property type="protein sequence ID" value="QHU15170.1"/>
    <property type="molecule type" value="Genomic_DNA"/>
</dbReference>
<accession>A0A6C0KER2</accession>
<name>A0A6C0KER2_9ZZZZ</name>
<dbReference type="AlphaFoldDB" id="A0A6C0KER2"/>
<organism evidence="1">
    <name type="scientific">viral metagenome</name>
    <dbReference type="NCBI Taxonomy" id="1070528"/>
    <lineage>
        <taxon>unclassified sequences</taxon>
        <taxon>metagenomes</taxon>
        <taxon>organismal metagenomes</taxon>
    </lineage>
</organism>
<proteinExistence type="predicted"/>